<reference evidence="3" key="1">
    <citation type="submission" date="2013-10" db="EMBL/GenBank/DDBJ databases">
        <title>Genome sequencing of Onchocerca volvulus.</title>
        <authorList>
            <person name="Cotton J."/>
            <person name="Tsai J."/>
            <person name="Stanley E."/>
            <person name="Tracey A."/>
            <person name="Holroyd N."/>
            <person name="Lustigman S."/>
            <person name="Berriman M."/>
        </authorList>
    </citation>
    <scope>NUCLEOTIDE SEQUENCE</scope>
</reference>
<evidence type="ECO:0000313" key="3">
    <source>
        <dbReference type="Proteomes" id="UP000024404"/>
    </source>
</evidence>
<name>A0A8R1XYQ6_ONCVO</name>
<protein>
    <submittedName>
        <fullName evidence="2">Uncharacterized protein</fullName>
    </submittedName>
</protein>
<organism evidence="2 3">
    <name type="scientific">Onchocerca volvulus</name>
    <dbReference type="NCBI Taxonomy" id="6282"/>
    <lineage>
        <taxon>Eukaryota</taxon>
        <taxon>Metazoa</taxon>
        <taxon>Ecdysozoa</taxon>
        <taxon>Nematoda</taxon>
        <taxon>Chromadorea</taxon>
        <taxon>Rhabditida</taxon>
        <taxon>Spirurina</taxon>
        <taxon>Spiruromorpha</taxon>
        <taxon>Filarioidea</taxon>
        <taxon>Onchocercidae</taxon>
        <taxon>Onchocerca</taxon>
    </lineage>
</organism>
<keyword evidence="3" id="KW-1185">Reference proteome</keyword>
<evidence type="ECO:0000256" key="1">
    <source>
        <dbReference type="SAM" id="MobiDB-lite"/>
    </source>
</evidence>
<sequence>MRNSRDTRRRRRRRRQRWRRVGHFFCHRRGKMTKRRMIINVIGRTDKENNERFASKQASRLPEAEKKVEGGWGNIPPSGDSDSEAMATELATKRRRRWMIRLAFERETNS</sequence>
<dbReference type="AlphaFoldDB" id="A0A8R1XYQ6"/>
<feature type="region of interest" description="Disordered" evidence="1">
    <location>
        <begin position="50"/>
        <end position="86"/>
    </location>
</feature>
<dbReference type="Proteomes" id="UP000024404">
    <property type="component" value="Unassembled WGS sequence"/>
</dbReference>
<dbReference type="EnsemblMetazoa" id="OVOC7089.1">
    <property type="protein sequence ID" value="OVOC7089.1"/>
    <property type="gene ID" value="WBGene00243898"/>
</dbReference>
<proteinExistence type="predicted"/>
<reference evidence="2" key="2">
    <citation type="submission" date="2022-06" db="UniProtKB">
        <authorList>
            <consortium name="EnsemblMetazoa"/>
        </authorList>
    </citation>
    <scope>IDENTIFICATION</scope>
</reference>
<evidence type="ECO:0000313" key="2">
    <source>
        <dbReference type="EnsemblMetazoa" id="OVOC7089.1"/>
    </source>
</evidence>
<accession>A0A8R1XYQ6</accession>
<dbReference type="EMBL" id="CMVM020000188">
    <property type="status" value="NOT_ANNOTATED_CDS"/>
    <property type="molecule type" value="Genomic_DNA"/>
</dbReference>